<dbReference type="OrthoDB" id="442863at2759"/>
<dbReference type="GO" id="GO:0000172">
    <property type="term" value="C:ribonuclease MRP complex"/>
    <property type="evidence" value="ECO:0007669"/>
    <property type="project" value="InterPro"/>
</dbReference>
<gene>
    <name evidence="7" type="ORF">CHLNCDRAFT_139841</name>
</gene>
<evidence type="ECO:0000256" key="3">
    <source>
        <dbReference type="ARBA" id="ARBA00023242"/>
    </source>
</evidence>
<proteinExistence type="predicted"/>
<evidence type="ECO:0008006" key="9">
    <source>
        <dbReference type="Google" id="ProtNLM"/>
    </source>
</evidence>
<dbReference type="GeneID" id="17351157"/>
<dbReference type="KEGG" id="cvr:CHLNCDRAFT_139841"/>
<dbReference type="Pfam" id="PF06978">
    <property type="entry name" value="POP1_N"/>
    <property type="match status" value="1"/>
</dbReference>
<dbReference type="eggNOG" id="KOG3322">
    <property type="taxonomic scope" value="Eukaryota"/>
</dbReference>
<protein>
    <recommendedName>
        <fullName evidence="9">POPLD domain-containing protein</fullName>
    </recommendedName>
</protein>
<dbReference type="PANTHER" id="PTHR22731:SF3">
    <property type="entry name" value="RIBONUCLEASES P_MRP PROTEIN SUBUNIT POP1"/>
    <property type="match status" value="1"/>
</dbReference>
<evidence type="ECO:0000313" key="7">
    <source>
        <dbReference type="EMBL" id="EFN51651.1"/>
    </source>
</evidence>
<feature type="domain" description="POPLD" evidence="6">
    <location>
        <begin position="622"/>
        <end position="697"/>
    </location>
</feature>
<feature type="compositionally biased region" description="Polar residues" evidence="4">
    <location>
        <begin position="1"/>
        <end position="14"/>
    </location>
</feature>
<evidence type="ECO:0000256" key="4">
    <source>
        <dbReference type="SAM" id="MobiDB-lite"/>
    </source>
</evidence>
<dbReference type="Pfam" id="PF08170">
    <property type="entry name" value="POPLD"/>
    <property type="match status" value="1"/>
</dbReference>
<name>E1ZR18_CHLVA</name>
<sequence length="1001" mass="104017">MADSWRQGQYTVQSKAGDGSKQRRSSGVCHKLEPAAGVMEQPGQLPALPRALDVQRFAGAREQEIRALCAALKGSKLGVKFGVAALPRHLRRRAGSHKPFHNHRFRPNAKLAGKRRKLNPVAEAGEEEGGAAAASSTTAATQGAQSGEVTTAAVARPFTNRRMRRQPAALQERFRQSAAWTEASLAASAAAAATAGAAEASGAAAAPAAPEGISGSPRRLEMHVWHAKRLAMEERYGWLLPGGAAGQGRGSRSFVHVTRASALMHDASYMCPLLLRGAWRDVHSVLSTLLDPVAAAALAADISEAGGAGGGDLGGWEQEVMLHQPGRYPQGAICPAQLLLCPASVESCSGGGAGMDVDGAAEAAVEEGGQRAAGSGSMQALLWVHPAAAAEAAAALRAAAGAAHAAAGDPPSNHSITVSVLDLRRLEIWGGASDAALAVALAGATAAAGGSAPQQQQQQPASLLNQQQEQQQEVEPLPSLPPVLASMQHGEAVQLLLPDPRLRKPVVLGTLSATLLPTAAAGAEGGTAGGSSQQPQQQRLDVPRLLRVPPPLSEPELSSRRQQLRRRLLHLEGSTLGGSAGDQQQRQQQLQEQQQERQLQLQGYCPAVLVRHDGQEPGAIPGWSLVLPAGWVPPFWLAAAYAGCKPTGQREWRWLHTLQQRRCFPWDHPDTPAYAALMRQQQRRRQAIIAKRPPGKQMLAAPPSPPDWQRLVLPPAGGSSGSGTEAPPEQQQGMEVDAGAPADVAVELAGDVYVARCYAAMAAALSGSASGGASGGASGAARPVTAALRQGLLQWRPKLQAVAASADAVAGASRGGASREPSGSTSSGCLLEATVHPVKSGSIAEGAALCYVAGREALLQRAPLTVLGGRQQRRRQRQLEQQQVALVEAGGDLDAELAFAAAAEGLAGPSSSGSSSSCGGEVTQELVQVVGYVLSEAPRGAPRRCGALAAVQMAAAWRLRSLQHWAPRADGGTIEAFARNPGSDTLFPVRLRLLAEGEGRR</sequence>
<accession>E1ZR18</accession>
<dbReference type="InterPro" id="IPR039182">
    <property type="entry name" value="Pop1"/>
</dbReference>
<dbReference type="OMA" id="KLETHVW"/>
<dbReference type="AlphaFoldDB" id="E1ZR18"/>
<feature type="compositionally biased region" description="Basic residues" evidence="4">
    <location>
        <begin position="92"/>
        <end position="118"/>
    </location>
</feature>
<dbReference type="GO" id="GO:0005655">
    <property type="term" value="C:nucleolar ribonuclease P complex"/>
    <property type="evidence" value="ECO:0007669"/>
    <property type="project" value="InterPro"/>
</dbReference>
<dbReference type="InterPro" id="IPR009723">
    <property type="entry name" value="Pop1_N"/>
</dbReference>
<evidence type="ECO:0000256" key="1">
    <source>
        <dbReference type="ARBA" id="ARBA00004123"/>
    </source>
</evidence>
<dbReference type="EMBL" id="GL433861">
    <property type="protein sequence ID" value="EFN51651.1"/>
    <property type="molecule type" value="Genomic_DNA"/>
</dbReference>
<dbReference type="InParanoid" id="E1ZR18"/>
<dbReference type="Proteomes" id="UP000008141">
    <property type="component" value="Unassembled WGS sequence"/>
</dbReference>
<keyword evidence="8" id="KW-1185">Reference proteome</keyword>
<dbReference type="InterPro" id="IPR012590">
    <property type="entry name" value="POPLD_dom"/>
</dbReference>
<dbReference type="PANTHER" id="PTHR22731">
    <property type="entry name" value="RIBONUCLEASES P/MRP PROTEIN SUBUNIT POP1"/>
    <property type="match status" value="1"/>
</dbReference>
<feature type="region of interest" description="Disordered" evidence="4">
    <location>
        <begin position="1"/>
        <end position="28"/>
    </location>
</feature>
<feature type="region of interest" description="Disordered" evidence="4">
    <location>
        <begin position="451"/>
        <end position="483"/>
    </location>
</feature>
<keyword evidence="3" id="KW-0539">Nucleus</keyword>
<organism evidence="8">
    <name type="scientific">Chlorella variabilis</name>
    <name type="common">Green alga</name>
    <dbReference type="NCBI Taxonomy" id="554065"/>
    <lineage>
        <taxon>Eukaryota</taxon>
        <taxon>Viridiplantae</taxon>
        <taxon>Chlorophyta</taxon>
        <taxon>core chlorophytes</taxon>
        <taxon>Trebouxiophyceae</taxon>
        <taxon>Chlorellales</taxon>
        <taxon>Chlorellaceae</taxon>
        <taxon>Chlorella clade</taxon>
        <taxon>Chlorella</taxon>
    </lineage>
</organism>
<evidence type="ECO:0000313" key="8">
    <source>
        <dbReference type="Proteomes" id="UP000008141"/>
    </source>
</evidence>
<comment type="subcellular location">
    <subcellularLocation>
        <location evidence="1">Nucleus</location>
    </subcellularLocation>
</comment>
<dbReference type="STRING" id="554065.E1ZR18"/>
<evidence type="ECO:0000256" key="2">
    <source>
        <dbReference type="ARBA" id="ARBA00022694"/>
    </source>
</evidence>
<evidence type="ECO:0000259" key="6">
    <source>
        <dbReference type="Pfam" id="PF08170"/>
    </source>
</evidence>
<feature type="compositionally biased region" description="Low complexity" evidence="4">
    <location>
        <begin position="130"/>
        <end position="148"/>
    </location>
</feature>
<reference evidence="7 8" key="1">
    <citation type="journal article" date="2010" name="Plant Cell">
        <title>The Chlorella variabilis NC64A genome reveals adaptation to photosymbiosis, coevolution with viruses, and cryptic sex.</title>
        <authorList>
            <person name="Blanc G."/>
            <person name="Duncan G."/>
            <person name="Agarkova I."/>
            <person name="Borodovsky M."/>
            <person name="Gurnon J."/>
            <person name="Kuo A."/>
            <person name="Lindquist E."/>
            <person name="Lucas S."/>
            <person name="Pangilinan J."/>
            <person name="Polle J."/>
            <person name="Salamov A."/>
            <person name="Terry A."/>
            <person name="Yamada T."/>
            <person name="Dunigan D.D."/>
            <person name="Grigoriev I.V."/>
            <person name="Claverie J.M."/>
            <person name="Van Etten J.L."/>
        </authorList>
    </citation>
    <scope>NUCLEOTIDE SEQUENCE [LARGE SCALE GENOMIC DNA]</scope>
    <source>
        <strain evidence="7 8">NC64A</strain>
    </source>
</reference>
<feature type="region of interest" description="Disordered" evidence="4">
    <location>
        <begin position="92"/>
        <end position="170"/>
    </location>
</feature>
<keyword evidence="2" id="KW-0819">tRNA processing</keyword>
<dbReference type="RefSeq" id="XP_005843753.1">
    <property type="nucleotide sequence ID" value="XM_005843691.1"/>
</dbReference>
<feature type="region of interest" description="Disordered" evidence="4">
    <location>
        <begin position="695"/>
        <end position="735"/>
    </location>
</feature>
<evidence type="ECO:0000259" key="5">
    <source>
        <dbReference type="Pfam" id="PF06978"/>
    </source>
</evidence>
<dbReference type="GO" id="GO:0001682">
    <property type="term" value="P:tRNA 5'-leader removal"/>
    <property type="evidence" value="ECO:0007669"/>
    <property type="project" value="InterPro"/>
</dbReference>
<feature type="domain" description="Pop1 N-terminal" evidence="5">
    <location>
        <begin position="57"/>
        <end position="277"/>
    </location>
</feature>